<dbReference type="OrthoDB" id="1091135at2759"/>
<feature type="non-terminal residue" evidence="1">
    <location>
        <position position="1"/>
    </location>
</feature>
<dbReference type="Proteomes" id="UP000257109">
    <property type="component" value="Unassembled WGS sequence"/>
</dbReference>
<evidence type="ECO:0000313" key="2">
    <source>
        <dbReference type="Proteomes" id="UP000257109"/>
    </source>
</evidence>
<name>A0A371GT89_MUCPR</name>
<dbReference type="AlphaFoldDB" id="A0A371GT89"/>
<evidence type="ECO:0008006" key="3">
    <source>
        <dbReference type="Google" id="ProtNLM"/>
    </source>
</evidence>
<proteinExistence type="predicted"/>
<gene>
    <name evidence="1" type="ORF">CR513_23957</name>
</gene>
<dbReference type="PANTHER" id="PTHR11439">
    <property type="entry name" value="GAG-POL-RELATED RETROTRANSPOSON"/>
    <property type="match status" value="1"/>
</dbReference>
<evidence type="ECO:0000313" key="1">
    <source>
        <dbReference type="EMBL" id="RDX93740.1"/>
    </source>
</evidence>
<keyword evidence="2" id="KW-1185">Reference proteome</keyword>
<comment type="caution">
    <text evidence="1">The sequence shown here is derived from an EMBL/GenBank/DDBJ whole genome shotgun (WGS) entry which is preliminary data.</text>
</comment>
<reference evidence="1" key="1">
    <citation type="submission" date="2018-05" db="EMBL/GenBank/DDBJ databases">
        <title>Draft genome of Mucuna pruriens seed.</title>
        <authorList>
            <person name="Nnadi N.E."/>
            <person name="Vos R."/>
            <person name="Hasami M.H."/>
            <person name="Devisetty U.K."/>
            <person name="Aguiy J.C."/>
        </authorList>
    </citation>
    <scope>NUCLEOTIDE SEQUENCE [LARGE SCALE GENOMIC DNA]</scope>
    <source>
        <strain evidence="1">JCA_2017</strain>
    </source>
</reference>
<protein>
    <recommendedName>
        <fullName evidence="3">Copia protein</fullName>
    </recommendedName>
</protein>
<organism evidence="1 2">
    <name type="scientific">Mucuna pruriens</name>
    <name type="common">Velvet bean</name>
    <name type="synonym">Dolichos pruriens</name>
    <dbReference type="NCBI Taxonomy" id="157652"/>
    <lineage>
        <taxon>Eukaryota</taxon>
        <taxon>Viridiplantae</taxon>
        <taxon>Streptophyta</taxon>
        <taxon>Embryophyta</taxon>
        <taxon>Tracheophyta</taxon>
        <taxon>Spermatophyta</taxon>
        <taxon>Magnoliopsida</taxon>
        <taxon>eudicotyledons</taxon>
        <taxon>Gunneridae</taxon>
        <taxon>Pentapetalae</taxon>
        <taxon>rosids</taxon>
        <taxon>fabids</taxon>
        <taxon>Fabales</taxon>
        <taxon>Fabaceae</taxon>
        <taxon>Papilionoideae</taxon>
        <taxon>50 kb inversion clade</taxon>
        <taxon>NPAAA clade</taxon>
        <taxon>indigoferoid/millettioid clade</taxon>
        <taxon>Phaseoleae</taxon>
        <taxon>Mucuna</taxon>
    </lineage>
</organism>
<sequence>MVGSLLYLTASRPYIIFSVCLCARFQVNPRESHLIKYDEYKLRGYCNADYARDQIKRKSTSGGCHFIRANLVSWASKTEGIIALLTVEAKYISAAHCCSQHLWIKHQFEDYDIFKSNIPLLCDNIAFINLSKNLILHSRINSFISEIFSVLGVEVKVDIPSKAITTWSERIRKIYGDESKGKIKEQEPYDSLCSHEDRQCTPPPLYNIGLEGKEQHCTMRLDSIKLTLPSNDIKPSKGELTNVTKPFKRPTSKRVAQALRNTRASIKKKRKLALLE</sequence>
<dbReference type="PANTHER" id="PTHR11439:SF483">
    <property type="entry name" value="PEPTIDE SYNTHASE GLIP-LIKE, PUTATIVE (AFU_ORTHOLOGUE AFUA_3G12920)-RELATED"/>
    <property type="match status" value="1"/>
</dbReference>
<accession>A0A371GT89</accession>
<dbReference type="CDD" id="cd09272">
    <property type="entry name" value="RNase_HI_RT_Ty1"/>
    <property type="match status" value="1"/>
</dbReference>
<dbReference type="EMBL" id="QJKJ01004538">
    <property type="protein sequence ID" value="RDX93740.1"/>
    <property type="molecule type" value="Genomic_DNA"/>
</dbReference>
<dbReference type="STRING" id="157652.A0A371GT89"/>